<dbReference type="HOGENOM" id="CLU_031285_10_1_12"/>
<comment type="subcellular location">
    <subcellularLocation>
        <location evidence="1">Periplasm</location>
    </subcellularLocation>
</comment>
<dbReference type="GO" id="GO:0042597">
    <property type="term" value="C:periplasmic space"/>
    <property type="evidence" value="ECO:0007669"/>
    <property type="project" value="UniProtKB-SubCell"/>
</dbReference>
<evidence type="ECO:0000256" key="1">
    <source>
        <dbReference type="ARBA" id="ARBA00004418"/>
    </source>
</evidence>
<dbReference type="Pfam" id="PF01547">
    <property type="entry name" value="SBP_bac_1"/>
    <property type="match status" value="1"/>
</dbReference>
<dbReference type="InterPro" id="IPR006059">
    <property type="entry name" value="SBP"/>
</dbReference>
<evidence type="ECO:0000256" key="2">
    <source>
        <dbReference type="ARBA" id="ARBA00008520"/>
    </source>
</evidence>
<comment type="similarity">
    <text evidence="2">Belongs to the bacterial solute-binding protein 1 family.</text>
</comment>
<proteinExistence type="inferred from homology"/>
<dbReference type="Gene3D" id="3.40.190.10">
    <property type="entry name" value="Periplasmic binding protein-like II"/>
    <property type="match status" value="1"/>
</dbReference>
<evidence type="ECO:0000313" key="5">
    <source>
        <dbReference type="Proteomes" id="UP000002318"/>
    </source>
</evidence>
<gene>
    <name evidence="4" type="ordered locus">Spirs_3397</name>
</gene>
<dbReference type="SUPFAM" id="SSF53850">
    <property type="entry name" value="Periplasmic binding protein-like II"/>
    <property type="match status" value="1"/>
</dbReference>
<evidence type="ECO:0000313" key="4">
    <source>
        <dbReference type="EMBL" id="ADK82486.1"/>
    </source>
</evidence>
<dbReference type="CDD" id="cd13585">
    <property type="entry name" value="PBP2_TMBP_like"/>
    <property type="match status" value="1"/>
</dbReference>
<dbReference type="RefSeq" id="WP_013255945.1">
    <property type="nucleotide sequence ID" value="NC_014364.1"/>
</dbReference>
<name>E1R2C6_SEDSS</name>
<protein>
    <submittedName>
        <fullName evidence="4">Extracellular solute-binding protein family 1</fullName>
    </submittedName>
</protein>
<dbReference type="KEGG" id="ssm:Spirs_3397"/>
<feature type="chain" id="PRO_5003150418" evidence="3">
    <location>
        <begin position="21"/>
        <end position="419"/>
    </location>
</feature>
<dbReference type="PANTHER" id="PTHR43649:SF12">
    <property type="entry name" value="DIACETYLCHITOBIOSE BINDING PROTEIN DASA"/>
    <property type="match status" value="1"/>
</dbReference>
<keyword evidence="3" id="KW-0732">Signal</keyword>
<dbReference type="EMBL" id="CP002116">
    <property type="protein sequence ID" value="ADK82486.1"/>
    <property type="molecule type" value="Genomic_DNA"/>
</dbReference>
<dbReference type="eggNOG" id="COG1653">
    <property type="taxonomic scope" value="Bacteria"/>
</dbReference>
<dbReference type="AlphaFoldDB" id="E1R2C6"/>
<dbReference type="PANTHER" id="PTHR43649">
    <property type="entry name" value="ARABINOSE-BINDING PROTEIN-RELATED"/>
    <property type="match status" value="1"/>
</dbReference>
<accession>E1R2C6</accession>
<sequence length="419" mass="46538">MKKILLTTFLFLITFSFVFANGAQEKSGAGDQEIVLEFMQWWEPEMAPGAMEKICSDYEASHPGIKIKRISKPYAEVQSQVTIGAAAGTLSDVLGCDPTWIYNLVKQNAVLPLDEFIQGDNYDESQLASISVLDGKKYLINVENFVYPMFYNVDMFKEAGIESFPETHSEFIEACKKLTDPSKNQYGWDMSLSLQNPTGIQNDIMALVWASGDTGLPNPNNEGVKTVFNLVNTLYQQGLIVPGSMTAQEQDKVEHFVNGRTATMIDSLAHINMIRSRNSGLNFDIALPPAKDGYTGKHILDCAAWGVTISKTSKHPKEAWEFVKYLMSPEVNSFIADSVNAFPGNINGDPSWVKEDAMNEKAFKLYQENGVRNEFQGAPEANNLMRLMSEQLQALLNGKQSVDEALAATSAAWEKVYSK</sequence>
<dbReference type="InterPro" id="IPR050490">
    <property type="entry name" value="Bact_solute-bd_prot1"/>
</dbReference>
<reference evidence="4 5" key="1">
    <citation type="journal article" date="2010" name="Stand. Genomic Sci.">
        <title>Complete genome sequence of Spirochaeta smaragdinae type strain (SEBR 4228).</title>
        <authorList>
            <person name="Mavromatis K."/>
            <person name="Yasawong M."/>
            <person name="Chertkov O."/>
            <person name="Lapidus A."/>
            <person name="Lucas S."/>
            <person name="Nolan M."/>
            <person name="Del Rio T.G."/>
            <person name="Tice H."/>
            <person name="Cheng J.F."/>
            <person name="Pitluck S."/>
            <person name="Liolios K."/>
            <person name="Ivanova N."/>
            <person name="Tapia R."/>
            <person name="Han C."/>
            <person name="Bruce D."/>
            <person name="Goodwin L."/>
            <person name="Pati A."/>
            <person name="Chen A."/>
            <person name="Palaniappan K."/>
            <person name="Land M."/>
            <person name="Hauser L."/>
            <person name="Chang Y.J."/>
            <person name="Jeffries C.D."/>
            <person name="Detter J.C."/>
            <person name="Rohde M."/>
            <person name="Brambilla E."/>
            <person name="Spring S."/>
            <person name="Goker M."/>
            <person name="Sikorski J."/>
            <person name="Woyke T."/>
            <person name="Bristow J."/>
            <person name="Eisen J.A."/>
            <person name="Markowitz V."/>
            <person name="Hugenholtz P."/>
            <person name="Klenk H.P."/>
            <person name="Kyrpides N.C."/>
        </authorList>
    </citation>
    <scope>NUCLEOTIDE SEQUENCE [LARGE SCALE GENOMIC DNA]</scope>
    <source>
        <strain evidence="5">DSM 11293 / JCM 15392 / SEBR 4228</strain>
    </source>
</reference>
<feature type="signal peptide" evidence="3">
    <location>
        <begin position="1"/>
        <end position="20"/>
    </location>
</feature>
<dbReference type="Proteomes" id="UP000002318">
    <property type="component" value="Chromosome"/>
</dbReference>
<organism evidence="4 5">
    <name type="scientific">Sediminispirochaeta smaragdinae (strain DSM 11293 / JCM 15392 / SEBR 4228)</name>
    <name type="common">Spirochaeta smaragdinae</name>
    <dbReference type="NCBI Taxonomy" id="573413"/>
    <lineage>
        <taxon>Bacteria</taxon>
        <taxon>Pseudomonadati</taxon>
        <taxon>Spirochaetota</taxon>
        <taxon>Spirochaetia</taxon>
        <taxon>Spirochaetales</taxon>
        <taxon>Spirochaetaceae</taxon>
        <taxon>Sediminispirochaeta</taxon>
    </lineage>
</organism>
<keyword evidence="5" id="KW-1185">Reference proteome</keyword>
<evidence type="ECO:0000256" key="3">
    <source>
        <dbReference type="SAM" id="SignalP"/>
    </source>
</evidence>
<dbReference type="STRING" id="573413.Spirs_3397"/>